<evidence type="ECO:0000313" key="1">
    <source>
        <dbReference type="EMBL" id="GHO57182.1"/>
    </source>
</evidence>
<dbReference type="SUPFAM" id="SSF53850">
    <property type="entry name" value="Periplasmic binding protein-like II"/>
    <property type="match status" value="1"/>
</dbReference>
<gene>
    <name evidence="1" type="ORF">KSB_56570</name>
</gene>
<evidence type="ECO:0000313" key="2">
    <source>
        <dbReference type="Proteomes" id="UP000654345"/>
    </source>
</evidence>
<name>A0ABQ3UX89_9CHLR</name>
<reference evidence="1 2" key="1">
    <citation type="journal article" date="2021" name="Int. J. Syst. Evol. Microbiol.">
        <title>Reticulibacter mediterranei gen. nov., sp. nov., within the new family Reticulibacteraceae fam. nov., and Ktedonospora formicarum gen. nov., sp. nov., Ktedonobacter robiniae sp. nov., Dictyobacter formicarum sp. nov. and Dictyobacter arantiisoli sp. nov., belonging to the class Ktedonobacteria.</title>
        <authorList>
            <person name="Yabe S."/>
            <person name="Zheng Y."/>
            <person name="Wang C.M."/>
            <person name="Sakai Y."/>
            <person name="Abe K."/>
            <person name="Yokota A."/>
            <person name="Donadio S."/>
            <person name="Cavaletti L."/>
            <person name="Monciardini P."/>
        </authorList>
    </citation>
    <scope>NUCLEOTIDE SEQUENCE [LARGE SCALE GENOMIC DNA]</scope>
    <source>
        <strain evidence="1 2">SOSP1-30</strain>
    </source>
</reference>
<organism evidence="1 2">
    <name type="scientific">Ktedonobacter robiniae</name>
    <dbReference type="NCBI Taxonomy" id="2778365"/>
    <lineage>
        <taxon>Bacteria</taxon>
        <taxon>Bacillati</taxon>
        <taxon>Chloroflexota</taxon>
        <taxon>Ktedonobacteria</taxon>
        <taxon>Ktedonobacterales</taxon>
        <taxon>Ktedonobacteraceae</taxon>
        <taxon>Ktedonobacter</taxon>
    </lineage>
</organism>
<dbReference type="Pfam" id="PF12974">
    <property type="entry name" value="Phosphonate-bd"/>
    <property type="match status" value="1"/>
</dbReference>
<dbReference type="RefSeq" id="WP_201373604.1">
    <property type="nucleotide sequence ID" value="NZ_BNJG01000002.1"/>
</dbReference>
<dbReference type="Gene3D" id="3.40.190.10">
    <property type="entry name" value="Periplasmic binding protein-like II"/>
    <property type="match status" value="2"/>
</dbReference>
<dbReference type="PANTHER" id="PTHR35841:SF1">
    <property type="entry name" value="PHOSPHONATES-BINDING PERIPLASMIC PROTEIN"/>
    <property type="match status" value="1"/>
</dbReference>
<sequence length="272" mass="30847">MPSSTLIFEAILTSSCDNTYHYLAEYIERCVKVPTLLVRGEDIEDFATSPADIGIISAPYYLGLLRQSPRPVEAIAAPLALDAQELNLPFFDIVVRQDSPYQQVDDLYRCIWTCHNQLVTLSEDELEKLDLPEISARQVKEAPSQAQALRMVINREADATSIDSFLLNLVIHNSPDMTAKIRSLGSYSLSTTPIVVIGRHVPRPLKQCIQDALLSAHRHPFLAPHLRDAQIARFLPLTHIYNRSEHCWEREVVHAQPSQDYKQPETRARLVR</sequence>
<comment type="caution">
    <text evidence="1">The sequence shown here is derived from an EMBL/GenBank/DDBJ whole genome shotgun (WGS) entry which is preliminary data.</text>
</comment>
<proteinExistence type="predicted"/>
<accession>A0ABQ3UX89</accession>
<evidence type="ECO:0008006" key="3">
    <source>
        <dbReference type="Google" id="ProtNLM"/>
    </source>
</evidence>
<dbReference type="Proteomes" id="UP000654345">
    <property type="component" value="Unassembled WGS sequence"/>
</dbReference>
<keyword evidence="2" id="KW-1185">Reference proteome</keyword>
<dbReference type="EMBL" id="BNJG01000002">
    <property type="protein sequence ID" value="GHO57182.1"/>
    <property type="molecule type" value="Genomic_DNA"/>
</dbReference>
<dbReference type="PANTHER" id="PTHR35841">
    <property type="entry name" value="PHOSPHONATES-BINDING PERIPLASMIC PROTEIN"/>
    <property type="match status" value="1"/>
</dbReference>
<protein>
    <recommendedName>
        <fullName evidence="3">LysR substrate-binding domain-containing protein</fullName>
    </recommendedName>
</protein>